<dbReference type="PANTHER" id="PTHR31286:SF153">
    <property type="entry name" value="DUF4283 DOMAIN PROTEIN"/>
    <property type="match status" value="1"/>
</dbReference>
<dbReference type="Proteomes" id="UP000593578">
    <property type="component" value="Unassembled WGS sequence"/>
</dbReference>
<protein>
    <recommendedName>
        <fullName evidence="1">DUF4283 domain-containing protein</fullName>
    </recommendedName>
</protein>
<dbReference type="InterPro" id="IPR025558">
    <property type="entry name" value="DUF4283"/>
</dbReference>
<reference evidence="2 3" key="1">
    <citation type="journal article" date="2019" name="Genome Biol. Evol.">
        <title>Insights into the evolution of the New World diploid cottons (Gossypium, subgenus Houzingenia) based on genome sequencing.</title>
        <authorList>
            <person name="Grover C.E."/>
            <person name="Arick M.A. 2nd"/>
            <person name="Thrash A."/>
            <person name="Conover J.L."/>
            <person name="Sanders W.S."/>
            <person name="Peterson D.G."/>
            <person name="Frelichowski J.E."/>
            <person name="Scheffler J.A."/>
            <person name="Scheffler B.E."/>
            <person name="Wendel J.F."/>
        </authorList>
    </citation>
    <scope>NUCLEOTIDE SEQUENCE [LARGE SCALE GENOMIC DNA]</scope>
    <source>
        <strain evidence="2">8</strain>
        <tissue evidence="2">Leaf</tissue>
    </source>
</reference>
<dbReference type="Pfam" id="PF14111">
    <property type="entry name" value="DUF4283"/>
    <property type="match status" value="1"/>
</dbReference>
<evidence type="ECO:0000259" key="1">
    <source>
        <dbReference type="Pfam" id="PF14111"/>
    </source>
</evidence>
<gene>
    <name evidence="2" type="ORF">Gorai_008882</name>
</gene>
<dbReference type="EMBL" id="JABEZZ010000008">
    <property type="protein sequence ID" value="MBA0591890.1"/>
    <property type="molecule type" value="Genomic_DNA"/>
</dbReference>
<dbReference type="AlphaFoldDB" id="A0A7J8PSE0"/>
<evidence type="ECO:0000313" key="2">
    <source>
        <dbReference type="EMBL" id="MBA0591890.1"/>
    </source>
</evidence>
<sequence length="285" mass="32539">MADVEGNFADLSLEDEEEVVVQLASERLDLGASFENCFVGSFLTSSVVNFQSMRAMLANVWHPIGGISISDLNKDIFLFRLYHKMDTNHIKAGDHWNFNSHLLVMCKLRYGDDPKNVPLFNVDFWVLVQDLPHGFMSEQAVAPKSVWLREEDMFGVANFGASNFANKEINEDTSTFSMTMVLDGTGMILPRSNFLFTLTNSAFTNEDKLSEWMPYRRGSFVYYLSGHLLVAIVELWSYTSEFPSEFPMFNVLADFFDWHSQAMVLHLKPFGYCIEGPYHRRGVSP</sequence>
<evidence type="ECO:0000313" key="3">
    <source>
        <dbReference type="Proteomes" id="UP000593578"/>
    </source>
</evidence>
<comment type="caution">
    <text evidence="2">The sequence shown here is derived from an EMBL/GenBank/DDBJ whole genome shotgun (WGS) entry which is preliminary data.</text>
</comment>
<feature type="domain" description="DUF4283" evidence="1">
    <location>
        <begin position="33"/>
        <end position="105"/>
    </location>
</feature>
<dbReference type="PANTHER" id="PTHR31286">
    <property type="entry name" value="GLYCINE-RICH CELL WALL STRUCTURAL PROTEIN 1.8-LIKE"/>
    <property type="match status" value="1"/>
</dbReference>
<name>A0A7J8PSE0_GOSRA</name>
<organism evidence="2 3">
    <name type="scientific">Gossypium raimondii</name>
    <name type="common">Peruvian cotton</name>
    <name type="synonym">Gossypium klotzschianum subsp. raimondii</name>
    <dbReference type="NCBI Taxonomy" id="29730"/>
    <lineage>
        <taxon>Eukaryota</taxon>
        <taxon>Viridiplantae</taxon>
        <taxon>Streptophyta</taxon>
        <taxon>Embryophyta</taxon>
        <taxon>Tracheophyta</taxon>
        <taxon>Spermatophyta</taxon>
        <taxon>Magnoliopsida</taxon>
        <taxon>eudicotyledons</taxon>
        <taxon>Gunneridae</taxon>
        <taxon>Pentapetalae</taxon>
        <taxon>rosids</taxon>
        <taxon>malvids</taxon>
        <taxon>Malvales</taxon>
        <taxon>Malvaceae</taxon>
        <taxon>Malvoideae</taxon>
        <taxon>Gossypium</taxon>
    </lineage>
</organism>
<accession>A0A7J8PSE0</accession>
<proteinExistence type="predicted"/>
<dbReference type="InterPro" id="IPR040256">
    <property type="entry name" value="At4g02000-like"/>
</dbReference>